<dbReference type="OrthoDB" id="6423448at2759"/>
<gene>
    <name evidence="1" type="primary">AVEN_216929_1</name>
    <name evidence="1" type="ORF">TNCT_620411</name>
</gene>
<dbReference type="InterPro" id="IPR043502">
    <property type="entry name" value="DNA/RNA_pol_sf"/>
</dbReference>
<keyword evidence="2" id="KW-1185">Reference proteome</keyword>
<comment type="caution">
    <text evidence="1">The sequence shown here is derived from an EMBL/GenBank/DDBJ whole genome shotgun (WGS) entry which is preliminary data.</text>
</comment>
<protein>
    <recommendedName>
        <fullName evidence="3">DNA-directed DNA polymerase</fullName>
    </recommendedName>
</protein>
<dbReference type="Proteomes" id="UP000887116">
    <property type="component" value="Unassembled WGS sequence"/>
</dbReference>
<sequence length="138" mass="15598">MRGGICLVGSDIAKANNPYISDSYDSSVKHSYILALDCVNLYGFAMNMPLPYTNFAWMTPDEIQSFDIFGTTPDSPQGYILEVDLEIPTSLHDEHKDLPMAPEHLNITYDLLSPYSKRLCDQYQLKNTLPAKKLTLNF</sequence>
<accession>A0A8X6M1Y0</accession>
<dbReference type="GO" id="GO:0071897">
    <property type="term" value="P:DNA biosynthetic process"/>
    <property type="evidence" value="ECO:0007669"/>
    <property type="project" value="UniProtKB-ARBA"/>
</dbReference>
<reference evidence="1" key="1">
    <citation type="submission" date="2020-07" db="EMBL/GenBank/DDBJ databases">
        <title>Multicomponent nature underlies the extraordinary mechanical properties of spider dragline silk.</title>
        <authorList>
            <person name="Kono N."/>
            <person name="Nakamura H."/>
            <person name="Mori M."/>
            <person name="Yoshida Y."/>
            <person name="Ohtoshi R."/>
            <person name="Malay A.D."/>
            <person name="Moran D.A.P."/>
            <person name="Tomita M."/>
            <person name="Numata K."/>
            <person name="Arakawa K."/>
        </authorList>
    </citation>
    <scope>NUCLEOTIDE SEQUENCE</scope>
</reference>
<evidence type="ECO:0000313" key="2">
    <source>
        <dbReference type="Proteomes" id="UP000887116"/>
    </source>
</evidence>
<name>A0A8X6M1Y0_TRICU</name>
<evidence type="ECO:0008006" key="3">
    <source>
        <dbReference type="Google" id="ProtNLM"/>
    </source>
</evidence>
<dbReference type="SUPFAM" id="SSF56672">
    <property type="entry name" value="DNA/RNA polymerases"/>
    <property type="match status" value="1"/>
</dbReference>
<proteinExistence type="predicted"/>
<dbReference type="AlphaFoldDB" id="A0A8X6M1Y0"/>
<dbReference type="EMBL" id="BMAO01009048">
    <property type="protein sequence ID" value="GFR28299.1"/>
    <property type="molecule type" value="Genomic_DNA"/>
</dbReference>
<organism evidence="1 2">
    <name type="scientific">Trichonephila clavata</name>
    <name type="common">Joro spider</name>
    <name type="synonym">Nephila clavata</name>
    <dbReference type="NCBI Taxonomy" id="2740835"/>
    <lineage>
        <taxon>Eukaryota</taxon>
        <taxon>Metazoa</taxon>
        <taxon>Ecdysozoa</taxon>
        <taxon>Arthropoda</taxon>
        <taxon>Chelicerata</taxon>
        <taxon>Arachnida</taxon>
        <taxon>Araneae</taxon>
        <taxon>Araneomorphae</taxon>
        <taxon>Entelegynae</taxon>
        <taxon>Araneoidea</taxon>
        <taxon>Nephilidae</taxon>
        <taxon>Trichonephila</taxon>
    </lineage>
</organism>
<evidence type="ECO:0000313" key="1">
    <source>
        <dbReference type="EMBL" id="GFR28299.1"/>
    </source>
</evidence>